<dbReference type="InterPro" id="IPR000415">
    <property type="entry name" value="Nitroreductase-like"/>
</dbReference>
<gene>
    <name evidence="2" type="ORF">DFR58_103139</name>
</gene>
<name>A0A369BI78_9FIRM</name>
<dbReference type="AlphaFoldDB" id="A0A369BI78"/>
<dbReference type="InterPro" id="IPR029479">
    <property type="entry name" value="Nitroreductase"/>
</dbReference>
<dbReference type="RefSeq" id="WP_114296459.1">
    <property type="nucleotide sequence ID" value="NZ_QPJT01000003.1"/>
</dbReference>
<reference evidence="2 3" key="1">
    <citation type="submission" date="2018-07" db="EMBL/GenBank/DDBJ databases">
        <title>Genomic Encyclopedia of Type Strains, Phase IV (KMG-IV): sequencing the most valuable type-strain genomes for metagenomic binning, comparative biology and taxonomic classification.</title>
        <authorList>
            <person name="Goeker M."/>
        </authorList>
    </citation>
    <scope>NUCLEOTIDE SEQUENCE [LARGE SCALE GENOMIC DNA]</scope>
    <source>
        <strain evidence="2 3">DSM 27016</strain>
    </source>
</reference>
<dbReference type="Pfam" id="PF00881">
    <property type="entry name" value="Nitroreductase"/>
    <property type="match status" value="1"/>
</dbReference>
<evidence type="ECO:0000259" key="1">
    <source>
        <dbReference type="Pfam" id="PF00881"/>
    </source>
</evidence>
<dbReference type="InterPro" id="IPR050627">
    <property type="entry name" value="Nitroreductase/BluB"/>
</dbReference>
<dbReference type="SUPFAM" id="SSF55469">
    <property type="entry name" value="FMN-dependent nitroreductase-like"/>
    <property type="match status" value="1"/>
</dbReference>
<dbReference type="Gene3D" id="3.40.109.10">
    <property type="entry name" value="NADH Oxidase"/>
    <property type="match status" value="1"/>
</dbReference>
<proteinExistence type="predicted"/>
<dbReference type="Proteomes" id="UP000253034">
    <property type="component" value="Unassembled WGS sequence"/>
</dbReference>
<dbReference type="GO" id="GO:0016491">
    <property type="term" value="F:oxidoreductase activity"/>
    <property type="evidence" value="ECO:0007669"/>
    <property type="project" value="InterPro"/>
</dbReference>
<sequence>MSNFLEFASKRRSIRKFEDRDIPQEDIEYFISAAISAPSGCNSQCWRFVAIRDREIIHKIEEAVVRKTESILAVKSGELSNEYLSSRRKMSTFFVKAPVNIAVFMTAVKYVDPTLISAFKDCGYEDDAIMRMYGNYDLLSIGAAVQNMLLAVHEKGYGACWMNDPAIAGEEINKILGEPAENRFISLIPIGFPAYSPRDKKMKELSEVLSIK</sequence>
<dbReference type="PANTHER" id="PTHR23026">
    <property type="entry name" value="NADPH NITROREDUCTASE"/>
    <property type="match status" value="1"/>
</dbReference>
<protein>
    <submittedName>
        <fullName evidence="2">Nitroreductase</fullName>
    </submittedName>
</protein>
<evidence type="ECO:0000313" key="2">
    <source>
        <dbReference type="EMBL" id="RCX19394.1"/>
    </source>
</evidence>
<feature type="domain" description="Nitroreductase" evidence="1">
    <location>
        <begin position="9"/>
        <end position="191"/>
    </location>
</feature>
<comment type="caution">
    <text evidence="2">The sequence shown here is derived from an EMBL/GenBank/DDBJ whole genome shotgun (WGS) entry which is preliminary data.</text>
</comment>
<keyword evidence="3" id="KW-1185">Reference proteome</keyword>
<dbReference type="PANTHER" id="PTHR23026:SF123">
    <property type="entry name" value="NAD(P)H NITROREDUCTASE RV3131-RELATED"/>
    <property type="match status" value="1"/>
</dbReference>
<evidence type="ECO:0000313" key="3">
    <source>
        <dbReference type="Proteomes" id="UP000253034"/>
    </source>
</evidence>
<dbReference type="OrthoDB" id="9812105at2"/>
<accession>A0A369BI78</accession>
<organism evidence="2 3">
    <name type="scientific">Anaerobacterium chartisolvens</name>
    <dbReference type="NCBI Taxonomy" id="1297424"/>
    <lineage>
        <taxon>Bacteria</taxon>
        <taxon>Bacillati</taxon>
        <taxon>Bacillota</taxon>
        <taxon>Clostridia</taxon>
        <taxon>Eubacteriales</taxon>
        <taxon>Oscillospiraceae</taxon>
        <taxon>Anaerobacterium</taxon>
    </lineage>
</organism>
<dbReference type="EMBL" id="QPJT01000003">
    <property type="protein sequence ID" value="RCX19394.1"/>
    <property type="molecule type" value="Genomic_DNA"/>
</dbReference>